<feature type="transmembrane region" description="Helical" evidence="6">
    <location>
        <begin position="318"/>
        <end position="338"/>
    </location>
</feature>
<feature type="transmembrane region" description="Helical" evidence="6">
    <location>
        <begin position="254"/>
        <end position="276"/>
    </location>
</feature>
<dbReference type="Gene3D" id="1.20.1720.10">
    <property type="entry name" value="Multidrug resistance protein D"/>
    <property type="match status" value="1"/>
</dbReference>
<dbReference type="PANTHER" id="PTHR42718:SF9">
    <property type="entry name" value="MAJOR FACILITATOR SUPERFAMILY MULTIDRUG TRANSPORTER MFSC"/>
    <property type="match status" value="1"/>
</dbReference>
<feature type="transmembrane region" description="Helical" evidence="6">
    <location>
        <begin position="344"/>
        <end position="368"/>
    </location>
</feature>
<reference evidence="9" key="1">
    <citation type="submission" date="2017-06" db="EMBL/GenBank/DDBJ databases">
        <authorList>
            <person name="Varghese N."/>
            <person name="Submissions S."/>
        </authorList>
    </citation>
    <scope>NUCLEOTIDE SEQUENCE [LARGE SCALE GENOMIC DNA]</scope>
    <source>
        <strain evidence="9">JCM 23211</strain>
    </source>
</reference>
<feature type="transmembrane region" description="Helical" evidence="6">
    <location>
        <begin position="186"/>
        <end position="204"/>
    </location>
</feature>
<dbReference type="EMBL" id="FZOW01000025">
    <property type="protein sequence ID" value="SNT47755.1"/>
    <property type="molecule type" value="Genomic_DNA"/>
</dbReference>
<keyword evidence="2" id="KW-0813">Transport</keyword>
<dbReference type="InterPro" id="IPR011701">
    <property type="entry name" value="MFS"/>
</dbReference>
<evidence type="ECO:0000313" key="8">
    <source>
        <dbReference type="EMBL" id="SNT47755.1"/>
    </source>
</evidence>
<dbReference type="Pfam" id="PF07690">
    <property type="entry name" value="MFS_1"/>
    <property type="match status" value="1"/>
</dbReference>
<keyword evidence="4 6" id="KW-1133">Transmembrane helix</keyword>
<dbReference type="InterPro" id="IPR036259">
    <property type="entry name" value="MFS_trans_sf"/>
</dbReference>
<name>A0A239MYP1_9NOCA</name>
<accession>A0A239MYP1</accession>
<keyword evidence="5 6" id="KW-0472">Membrane</keyword>
<feature type="transmembrane region" description="Helical" evidence="6">
    <location>
        <begin position="288"/>
        <end position="306"/>
    </location>
</feature>
<dbReference type="CDD" id="cd17321">
    <property type="entry name" value="MFS_MMR_MDR_like"/>
    <property type="match status" value="1"/>
</dbReference>
<evidence type="ECO:0000256" key="5">
    <source>
        <dbReference type="ARBA" id="ARBA00023136"/>
    </source>
</evidence>
<dbReference type="GO" id="GO:0022857">
    <property type="term" value="F:transmembrane transporter activity"/>
    <property type="evidence" value="ECO:0007669"/>
    <property type="project" value="InterPro"/>
</dbReference>
<gene>
    <name evidence="8" type="ORF">SAMN05421642_1258</name>
</gene>
<evidence type="ECO:0000256" key="2">
    <source>
        <dbReference type="ARBA" id="ARBA00022448"/>
    </source>
</evidence>
<evidence type="ECO:0000313" key="9">
    <source>
        <dbReference type="Proteomes" id="UP000198327"/>
    </source>
</evidence>
<evidence type="ECO:0000259" key="7">
    <source>
        <dbReference type="PROSITE" id="PS50850"/>
    </source>
</evidence>
<proteinExistence type="predicted"/>
<dbReference type="InterPro" id="IPR020846">
    <property type="entry name" value="MFS_dom"/>
</dbReference>
<dbReference type="PANTHER" id="PTHR42718">
    <property type="entry name" value="MAJOR FACILITATOR SUPERFAMILY MULTIDRUG TRANSPORTER MFSC"/>
    <property type="match status" value="1"/>
</dbReference>
<feature type="transmembrane region" description="Helical" evidence="6">
    <location>
        <begin position="153"/>
        <end position="174"/>
    </location>
</feature>
<dbReference type="RefSeq" id="WP_371829058.1">
    <property type="nucleotide sequence ID" value="NZ_FZOW01000025.1"/>
</dbReference>
<feature type="transmembrane region" description="Helical" evidence="6">
    <location>
        <begin position="123"/>
        <end position="147"/>
    </location>
</feature>
<evidence type="ECO:0000256" key="4">
    <source>
        <dbReference type="ARBA" id="ARBA00022989"/>
    </source>
</evidence>
<evidence type="ECO:0000256" key="3">
    <source>
        <dbReference type="ARBA" id="ARBA00022692"/>
    </source>
</evidence>
<keyword evidence="9" id="KW-1185">Reference proteome</keyword>
<feature type="transmembrane region" description="Helical" evidence="6">
    <location>
        <begin position="64"/>
        <end position="82"/>
    </location>
</feature>
<dbReference type="PROSITE" id="PS50850">
    <property type="entry name" value="MFS"/>
    <property type="match status" value="1"/>
</dbReference>
<protein>
    <submittedName>
        <fullName evidence="8">Drug resistance transporter, EmrB/QacA subfamily</fullName>
    </submittedName>
</protein>
<dbReference type="GO" id="GO:0005886">
    <property type="term" value="C:plasma membrane"/>
    <property type="evidence" value="ECO:0007669"/>
    <property type="project" value="UniProtKB-SubCell"/>
</dbReference>
<dbReference type="SUPFAM" id="SSF103473">
    <property type="entry name" value="MFS general substrate transporter"/>
    <property type="match status" value="1"/>
</dbReference>
<dbReference type="Proteomes" id="UP000198327">
    <property type="component" value="Unassembled WGS sequence"/>
</dbReference>
<feature type="transmembrane region" description="Helical" evidence="6">
    <location>
        <begin position="216"/>
        <end position="233"/>
    </location>
</feature>
<keyword evidence="3 6" id="KW-0812">Transmembrane</keyword>
<feature type="transmembrane region" description="Helical" evidence="6">
    <location>
        <begin position="389"/>
        <end position="410"/>
    </location>
</feature>
<evidence type="ECO:0000256" key="1">
    <source>
        <dbReference type="ARBA" id="ARBA00004651"/>
    </source>
</evidence>
<sequence length="496" mass="51495">MACLGVFVAYLPVTTVAVSLPAIQSALNATTAQLAWVQDAFVLPMAAFILTAGVFSDVHGRKKVFVAGLLLSAAGSFVALSAQSVQVLWVGQALSGLAAAALLPTTLVFINEAVPDFRERGKFIGLWATSLMFSLTVGPIIAGTILAHFQWRWIYLLPIPVALASVATAIAVLPESRSPHPRRLDWGGQVSAALAISALVFAVIEGGANGFAEPMVLSALALAAFAIGAFMVLERRSSSPMLDLALFRSKAFTGTTLIAMITFLALIGFFFVLSLYFGMVQQLDVLEAGWRLALMSGASMVAGNIAGRLMHRISARTLITTGLVMLAAAQFSLLSLGIDTSFVSIAWRLVLLGVGMGLVMTPMTATAVSSVPYHLAGMAAAGNNAFRQVGGALGPAVLGALLTAGAIHSLPDKLAELDVPEQARRTVVDAVDTAGLGAVGGLDLGSLTGPTMTAVGEAFLDGLQICLIVSGSLTILAALAAVFMLRVRHRDAHKGN</sequence>
<comment type="subcellular location">
    <subcellularLocation>
        <location evidence="1">Cell membrane</location>
        <topology evidence="1">Multi-pass membrane protein</topology>
    </subcellularLocation>
</comment>
<dbReference type="AlphaFoldDB" id="A0A239MYP1"/>
<evidence type="ECO:0000256" key="6">
    <source>
        <dbReference type="SAM" id="Phobius"/>
    </source>
</evidence>
<feature type="transmembrane region" description="Helical" evidence="6">
    <location>
        <begin position="462"/>
        <end position="485"/>
    </location>
</feature>
<organism evidence="8 9">
    <name type="scientific">Rhodococcoides kyotonense</name>
    <dbReference type="NCBI Taxonomy" id="398843"/>
    <lineage>
        <taxon>Bacteria</taxon>
        <taxon>Bacillati</taxon>
        <taxon>Actinomycetota</taxon>
        <taxon>Actinomycetes</taxon>
        <taxon>Mycobacteriales</taxon>
        <taxon>Nocardiaceae</taxon>
        <taxon>Rhodococcoides</taxon>
    </lineage>
</organism>
<feature type="transmembrane region" description="Helical" evidence="6">
    <location>
        <begin position="88"/>
        <end position="111"/>
    </location>
</feature>
<feature type="domain" description="Major facilitator superfamily (MFS) profile" evidence="7">
    <location>
        <begin position="1"/>
        <end position="489"/>
    </location>
</feature>
<feature type="transmembrane region" description="Helical" evidence="6">
    <location>
        <begin position="35"/>
        <end position="55"/>
    </location>
</feature>
<dbReference type="Gene3D" id="1.20.1250.20">
    <property type="entry name" value="MFS general substrate transporter like domains"/>
    <property type="match status" value="1"/>
</dbReference>